<comment type="caution">
    <text evidence="2">The sequence shown here is derived from an EMBL/GenBank/DDBJ whole genome shotgun (WGS) entry which is preliminary data.</text>
</comment>
<accession>A0A1F5G344</accession>
<evidence type="ECO:0000313" key="3">
    <source>
        <dbReference type="Proteomes" id="UP000176628"/>
    </source>
</evidence>
<evidence type="ECO:0000256" key="1">
    <source>
        <dbReference type="SAM" id="Phobius"/>
    </source>
</evidence>
<gene>
    <name evidence="2" type="ORF">A2Z23_01035</name>
</gene>
<protein>
    <submittedName>
        <fullName evidence="2">Uncharacterized protein</fullName>
    </submittedName>
</protein>
<evidence type="ECO:0000313" key="2">
    <source>
        <dbReference type="EMBL" id="OGD86257.1"/>
    </source>
</evidence>
<organism evidence="2 3">
    <name type="scientific">Candidatus Curtissbacteria bacterium RBG_16_39_7</name>
    <dbReference type="NCBI Taxonomy" id="1797707"/>
    <lineage>
        <taxon>Bacteria</taxon>
        <taxon>Candidatus Curtissiibacteriota</taxon>
    </lineage>
</organism>
<keyword evidence="1" id="KW-0812">Transmembrane</keyword>
<reference evidence="2 3" key="1">
    <citation type="journal article" date="2016" name="Nat. Commun.">
        <title>Thousands of microbial genomes shed light on interconnected biogeochemical processes in an aquifer system.</title>
        <authorList>
            <person name="Anantharaman K."/>
            <person name="Brown C.T."/>
            <person name="Hug L.A."/>
            <person name="Sharon I."/>
            <person name="Castelle C.J."/>
            <person name="Probst A.J."/>
            <person name="Thomas B.C."/>
            <person name="Singh A."/>
            <person name="Wilkins M.J."/>
            <person name="Karaoz U."/>
            <person name="Brodie E.L."/>
            <person name="Williams K.H."/>
            <person name="Hubbard S.S."/>
            <person name="Banfield J.F."/>
        </authorList>
    </citation>
    <scope>NUCLEOTIDE SEQUENCE [LARGE SCALE GENOMIC DNA]</scope>
</reference>
<name>A0A1F5G344_9BACT</name>
<dbReference type="AlphaFoldDB" id="A0A1F5G344"/>
<proteinExistence type="predicted"/>
<keyword evidence="1" id="KW-1133">Transmembrane helix</keyword>
<dbReference type="Proteomes" id="UP000176628">
    <property type="component" value="Unassembled WGS sequence"/>
</dbReference>
<feature type="transmembrane region" description="Helical" evidence="1">
    <location>
        <begin position="42"/>
        <end position="62"/>
    </location>
</feature>
<keyword evidence="1" id="KW-0472">Membrane</keyword>
<feature type="transmembrane region" description="Helical" evidence="1">
    <location>
        <begin position="82"/>
        <end position="102"/>
    </location>
</feature>
<dbReference type="EMBL" id="MFAV01000023">
    <property type="protein sequence ID" value="OGD86257.1"/>
    <property type="molecule type" value="Genomic_DNA"/>
</dbReference>
<sequence length="103" mass="11445">MHRALLGLISLLLAYVLSYLYIGLIAALYEELSGEILGVGALALFYPMIFSTVVFFYLLYNLISEIRGQSINSSKSIRIKTWIIKIIIGFSIIGTLTSLVLVL</sequence>